<name>A0A1H0SS11_9CLOT</name>
<evidence type="ECO:0000313" key="1">
    <source>
        <dbReference type="EMBL" id="SDP44038.1"/>
    </source>
</evidence>
<proteinExistence type="predicted"/>
<protein>
    <submittedName>
        <fullName evidence="1">Uncharacterized protein</fullName>
    </submittedName>
</protein>
<gene>
    <name evidence="1" type="ORF">SAMN04488529_105178</name>
</gene>
<sequence>MIKVRQNYNSFDYWEGLISENKTIRGHMFMDKAPTNKSLYVHTLVYCKNNGLNNIWGYFPDERALVGYIQYSFLQEAFYKWIYGKNRLVTKIPNVSVEKIIADGERNKLISKEESENMKRHLQMIIKCWSLPREKIVLEITRFVRDFNRTWYGDSTEFLYLKVFKTTKDLGEFVVTSNYITATESEFENRVGVSVEEWREICRDAVIDRSRGSEFRDILLKSLTEVI</sequence>
<keyword evidence="2" id="KW-1185">Reference proteome</keyword>
<organism evidence="1 2">
    <name type="scientific">Clostridium gasigenes</name>
    <dbReference type="NCBI Taxonomy" id="94869"/>
    <lineage>
        <taxon>Bacteria</taxon>
        <taxon>Bacillati</taxon>
        <taxon>Bacillota</taxon>
        <taxon>Clostridia</taxon>
        <taxon>Eubacteriales</taxon>
        <taxon>Clostridiaceae</taxon>
        <taxon>Clostridium</taxon>
    </lineage>
</organism>
<dbReference type="EMBL" id="FNJM01000005">
    <property type="protein sequence ID" value="SDP44038.1"/>
    <property type="molecule type" value="Genomic_DNA"/>
</dbReference>
<dbReference type="AlphaFoldDB" id="A0A1H0SS11"/>
<dbReference type="Proteomes" id="UP000198597">
    <property type="component" value="Unassembled WGS sequence"/>
</dbReference>
<reference evidence="1 2" key="1">
    <citation type="submission" date="2016-10" db="EMBL/GenBank/DDBJ databases">
        <authorList>
            <person name="de Groot N.N."/>
        </authorList>
    </citation>
    <scope>NUCLEOTIDE SEQUENCE [LARGE SCALE GENOMIC DNA]</scope>
    <source>
        <strain evidence="1 2">DSM 12272</strain>
    </source>
</reference>
<accession>A0A1H0SS11</accession>
<evidence type="ECO:0000313" key="2">
    <source>
        <dbReference type="Proteomes" id="UP000198597"/>
    </source>
</evidence>